<protein>
    <submittedName>
        <fullName evidence="1">Uncharacterized protein</fullName>
    </submittedName>
</protein>
<sequence>MLGHSCQLPDQSQ</sequence>
<dbReference type="EMBL" id="GBRH01262622">
    <property type="protein sequence ID" value="JAD35273.1"/>
    <property type="molecule type" value="Transcribed_RNA"/>
</dbReference>
<evidence type="ECO:0000313" key="1">
    <source>
        <dbReference type="EMBL" id="JAD35273.1"/>
    </source>
</evidence>
<proteinExistence type="predicted"/>
<reference evidence="1" key="1">
    <citation type="submission" date="2014-09" db="EMBL/GenBank/DDBJ databases">
        <authorList>
            <person name="Magalhaes I.L.F."/>
            <person name="Oliveira U."/>
            <person name="Santos F.R."/>
            <person name="Vidigal T.H.D.A."/>
            <person name="Brescovit A.D."/>
            <person name="Santos A.J."/>
        </authorList>
    </citation>
    <scope>NUCLEOTIDE SEQUENCE</scope>
    <source>
        <tissue evidence="1">Shoot tissue taken approximately 20 cm above the soil surface</tissue>
    </source>
</reference>
<name>A0A0A8ZC73_ARUDO</name>
<accession>A0A0A8ZC73</accession>
<organism evidence="1">
    <name type="scientific">Arundo donax</name>
    <name type="common">Giant reed</name>
    <name type="synonym">Donax arundinaceus</name>
    <dbReference type="NCBI Taxonomy" id="35708"/>
    <lineage>
        <taxon>Eukaryota</taxon>
        <taxon>Viridiplantae</taxon>
        <taxon>Streptophyta</taxon>
        <taxon>Embryophyta</taxon>
        <taxon>Tracheophyta</taxon>
        <taxon>Spermatophyta</taxon>
        <taxon>Magnoliopsida</taxon>
        <taxon>Liliopsida</taxon>
        <taxon>Poales</taxon>
        <taxon>Poaceae</taxon>
        <taxon>PACMAD clade</taxon>
        <taxon>Arundinoideae</taxon>
        <taxon>Arundineae</taxon>
        <taxon>Arundo</taxon>
    </lineage>
</organism>
<reference evidence="1" key="2">
    <citation type="journal article" date="2015" name="Data Brief">
        <title>Shoot transcriptome of the giant reed, Arundo donax.</title>
        <authorList>
            <person name="Barrero R.A."/>
            <person name="Guerrero F.D."/>
            <person name="Moolhuijzen P."/>
            <person name="Goolsby J.A."/>
            <person name="Tidwell J."/>
            <person name="Bellgard S.E."/>
            <person name="Bellgard M.I."/>
        </authorList>
    </citation>
    <scope>NUCLEOTIDE SEQUENCE</scope>
    <source>
        <tissue evidence="1">Shoot tissue taken approximately 20 cm above the soil surface</tissue>
    </source>
</reference>